<dbReference type="SUPFAM" id="SSF51621">
    <property type="entry name" value="Phosphoenolpyruvate/pyruvate domain"/>
    <property type="match status" value="1"/>
</dbReference>
<evidence type="ECO:0000259" key="15">
    <source>
        <dbReference type="Pfam" id="PF02887"/>
    </source>
</evidence>
<evidence type="ECO:0000256" key="12">
    <source>
        <dbReference type="ARBA" id="ARBA00023317"/>
    </source>
</evidence>
<dbReference type="Gene3D" id="2.40.33.10">
    <property type="entry name" value="PK beta-barrel domain-like"/>
    <property type="match status" value="1"/>
</dbReference>
<dbReference type="Pfam" id="PF02887">
    <property type="entry name" value="PK_C"/>
    <property type="match status" value="1"/>
</dbReference>
<evidence type="ECO:0000256" key="11">
    <source>
        <dbReference type="ARBA" id="ARBA00023152"/>
    </source>
</evidence>
<dbReference type="InterPro" id="IPR015806">
    <property type="entry name" value="Pyrv_Knase_insert_dom_sf"/>
</dbReference>
<evidence type="ECO:0000256" key="8">
    <source>
        <dbReference type="ARBA" id="ARBA00022777"/>
    </source>
</evidence>
<dbReference type="EC" id="2.7.1.40" evidence="4 13"/>
<dbReference type="Gene3D" id="3.40.1380.20">
    <property type="entry name" value="Pyruvate kinase, C-terminal domain"/>
    <property type="match status" value="1"/>
</dbReference>
<keyword evidence="12 16" id="KW-0670">Pyruvate</keyword>
<dbReference type="GO" id="GO:0005524">
    <property type="term" value="F:ATP binding"/>
    <property type="evidence" value="ECO:0007669"/>
    <property type="project" value="UniProtKB-KW"/>
</dbReference>
<gene>
    <name evidence="16" type="ORF">GBAR_LOCUS24470</name>
</gene>
<keyword evidence="6" id="KW-0479">Metal-binding</keyword>
<keyword evidence="5 13" id="KW-0808">Transferase</keyword>
<evidence type="ECO:0000256" key="10">
    <source>
        <dbReference type="ARBA" id="ARBA00022842"/>
    </source>
</evidence>
<evidence type="ECO:0000256" key="7">
    <source>
        <dbReference type="ARBA" id="ARBA00022741"/>
    </source>
</evidence>
<keyword evidence="7" id="KW-0547">Nucleotide-binding</keyword>
<dbReference type="InterPro" id="IPR036918">
    <property type="entry name" value="Pyrv_Knase_C_sf"/>
</dbReference>
<dbReference type="InterPro" id="IPR011037">
    <property type="entry name" value="Pyrv_Knase-like_insert_dom_sf"/>
</dbReference>
<comment type="cofactor">
    <cofactor evidence="1">
        <name>K(+)</name>
        <dbReference type="ChEBI" id="CHEBI:29103"/>
    </cofactor>
</comment>
<evidence type="ECO:0000313" key="17">
    <source>
        <dbReference type="Proteomes" id="UP001174909"/>
    </source>
</evidence>
<evidence type="ECO:0000256" key="5">
    <source>
        <dbReference type="ARBA" id="ARBA00022679"/>
    </source>
</evidence>
<evidence type="ECO:0000256" key="9">
    <source>
        <dbReference type="ARBA" id="ARBA00022840"/>
    </source>
</evidence>
<dbReference type="GO" id="GO:0016301">
    <property type="term" value="F:kinase activity"/>
    <property type="evidence" value="ECO:0007669"/>
    <property type="project" value="UniProtKB-KW"/>
</dbReference>
<keyword evidence="17" id="KW-1185">Reference proteome</keyword>
<reference evidence="16" key="1">
    <citation type="submission" date="2023-03" db="EMBL/GenBank/DDBJ databases">
        <authorList>
            <person name="Steffen K."/>
            <person name="Cardenas P."/>
        </authorList>
    </citation>
    <scope>NUCLEOTIDE SEQUENCE</scope>
</reference>
<comment type="catalytic activity">
    <reaction evidence="13">
        <text>pyruvate + ATP = phosphoenolpyruvate + ADP + H(+)</text>
        <dbReference type="Rhea" id="RHEA:18157"/>
        <dbReference type="ChEBI" id="CHEBI:15361"/>
        <dbReference type="ChEBI" id="CHEBI:15378"/>
        <dbReference type="ChEBI" id="CHEBI:30616"/>
        <dbReference type="ChEBI" id="CHEBI:58702"/>
        <dbReference type="ChEBI" id="CHEBI:456216"/>
        <dbReference type="EC" id="2.7.1.40"/>
    </reaction>
</comment>
<feature type="domain" description="Pyruvate kinase barrel" evidence="14">
    <location>
        <begin position="248"/>
        <end position="312"/>
    </location>
</feature>
<protein>
    <recommendedName>
        <fullName evidence="4 13">Pyruvate kinase</fullName>
        <ecNumber evidence="4 13">2.7.1.40</ecNumber>
    </recommendedName>
</protein>
<dbReference type="PANTHER" id="PTHR11817">
    <property type="entry name" value="PYRUVATE KINASE"/>
    <property type="match status" value="1"/>
</dbReference>
<dbReference type="GO" id="GO:0004743">
    <property type="term" value="F:pyruvate kinase activity"/>
    <property type="evidence" value="ECO:0007669"/>
    <property type="project" value="UniProtKB-EC"/>
</dbReference>
<name>A0AA35XAW1_GEOBA</name>
<feature type="domain" description="Pyruvate kinase C-terminal" evidence="15">
    <location>
        <begin position="346"/>
        <end position="457"/>
    </location>
</feature>
<dbReference type="GO" id="GO:0030955">
    <property type="term" value="F:potassium ion binding"/>
    <property type="evidence" value="ECO:0007669"/>
    <property type="project" value="InterPro"/>
</dbReference>
<dbReference type="InterPro" id="IPR040442">
    <property type="entry name" value="Pyrv_kinase-like_dom_sf"/>
</dbReference>
<evidence type="ECO:0000256" key="6">
    <source>
        <dbReference type="ARBA" id="ARBA00022723"/>
    </source>
</evidence>
<dbReference type="AlphaFoldDB" id="A0AA35XAW1"/>
<keyword evidence="11 13" id="KW-0324">Glycolysis</keyword>
<evidence type="ECO:0000313" key="16">
    <source>
        <dbReference type="EMBL" id="CAI8044082.1"/>
    </source>
</evidence>
<keyword evidence="9" id="KW-0067">ATP-binding</keyword>
<dbReference type="EMBL" id="CASHTH010003372">
    <property type="protein sequence ID" value="CAI8044082.1"/>
    <property type="molecule type" value="Genomic_DNA"/>
</dbReference>
<dbReference type="SUPFAM" id="SSF50800">
    <property type="entry name" value="PK beta-barrel domain-like"/>
    <property type="match status" value="1"/>
</dbReference>
<comment type="caution">
    <text evidence="16">The sequence shown here is derived from an EMBL/GenBank/DDBJ whole genome shotgun (WGS) entry which is preliminary data.</text>
</comment>
<evidence type="ECO:0000256" key="13">
    <source>
        <dbReference type="RuleBase" id="RU000504"/>
    </source>
</evidence>
<evidence type="ECO:0000256" key="2">
    <source>
        <dbReference type="ARBA" id="ARBA00004997"/>
    </source>
</evidence>
<dbReference type="GO" id="GO:0000287">
    <property type="term" value="F:magnesium ion binding"/>
    <property type="evidence" value="ECO:0007669"/>
    <property type="project" value="InterPro"/>
</dbReference>
<comment type="similarity">
    <text evidence="3 13">Belongs to the pyruvate kinase family.</text>
</comment>
<dbReference type="InterPro" id="IPR015813">
    <property type="entry name" value="Pyrv/PenolPyrv_kinase-like_dom"/>
</dbReference>
<dbReference type="InterPro" id="IPR015793">
    <property type="entry name" value="Pyrv_Knase_brl"/>
</dbReference>
<dbReference type="InterPro" id="IPR015795">
    <property type="entry name" value="Pyrv_Knase_C"/>
</dbReference>
<evidence type="ECO:0000256" key="1">
    <source>
        <dbReference type="ARBA" id="ARBA00001958"/>
    </source>
</evidence>
<dbReference type="InterPro" id="IPR001697">
    <property type="entry name" value="Pyr_Knase"/>
</dbReference>
<keyword evidence="8 13" id="KW-0418">Kinase</keyword>
<dbReference type="Proteomes" id="UP001174909">
    <property type="component" value="Unassembled WGS sequence"/>
</dbReference>
<accession>A0AA35XAW1</accession>
<proteinExistence type="inferred from homology"/>
<evidence type="ECO:0000256" key="4">
    <source>
        <dbReference type="ARBA" id="ARBA00012142"/>
    </source>
</evidence>
<organism evidence="16 17">
    <name type="scientific">Geodia barretti</name>
    <name type="common">Barrett's horny sponge</name>
    <dbReference type="NCBI Taxonomy" id="519541"/>
    <lineage>
        <taxon>Eukaryota</taxon>
        <taxon>Metazoa</taxon>
        <taxon>Porifera</taxon>
        <taxon>Demospongiae</taxon>
        <taxon>Heteroscleromorpha</taxon>
        <taxon>Tetractinellida</taxon>
        <taxon>Astrophorina</taxon>
        <taxon>Geodiidae</taxon>
        <taxon>Geodia</taxon>
    </lineage>
</organism>
<comment type="pathway">
    <text evidence="2 13">Carbohydrate degradation; glycolysis; pyruvate from D-glyceraldehyde 3-phosphate: step 5/5.</text>
</comment>
<keyword evidence="10 13" id="KW-0460">Magnesium</keyword>
<sequence>MLSPNISKRFPKTKIVCTLGPATESEAMIESLVREGMSIARLNMSHSDLETHKRTFDLVRRVSRRFGMPVGIMVDVPGPKYRTGPDRAGVLEIKEGDSLTLTSRDIIGDDTIISVRPPGIHRDAIAGGSILLDDGLLKLTVEKIEGEDVRCKIVAGGRVTERRGVVTPGRSPSQPSLDENAKGCLAFAAEQGADFVALSMVNTAKDVQNARGILQRLNSDPLIISKIESVEALNNIDKIIDASDSIMKSLIAKCNAAGKPVITATQMLESMVRSQMPTRAEVTDVANAIYDGTDAIMLSGETSVGAHPIDAVHAMVQTAAETEHVLPYEDILLAKSQQTEDQRTDDAISFAAARTAHQLDAALIVAFTESGSTAGRVSKYRPKSSILALTPYERIRNRLTLNWGTIPVMVPQLTSGEDFFEIGEEQARKIPGVRSGDCIVLVAGLPMGVQGSTNLLRAMNIDS</sequence>
<dbReference type="SUPFAM" id="SSF52935">
    <property type="entry name" value="PK C-terminal domain-like"/>
    <property type="match status" value="1"/>
</dbReference>
<dbReference type="Gene3D" id="3.20.20.60">
    <property type="entry name" value="Phosphoenolpyruvate-binding domains"/>
    <property type="match status" value="1"/>
</dbReference>
<dbReference type="PRINTS" id="PR01050">
    <property type="entry name" value="PYRUVTKNASE"/>
</dbReference>
<evidence type="ECO:0000256" key="3">
    <source>
        <dbReference type="ARBA" id="ARBA00008663"/>
    </source>
</evidence>
<evidence type="ECO:0000259" key="14">
    <source>
        <dbReference type="Pfam" id="PF00224"/>
    </source>
</evidence>
<feature type="domain" description="Pyruvate kinase barrel" evidence="14">
    <location>
        <begin position="11"/>
        <end position="247"/>
    </location>
</feature>
<dbReference type="Pfam" id="PF00224">
    <property type="entry name" value="PK"/>
    <property type="match status" value="2"/>
</dbReference>